<sequence>MTSSTERIGWGIAFLLLAALGIPWFLWGSDRVVAGLPVWIWWHVGWMLLTAAAFWLFAQRSWGLWIESDAAVEDGKASAAGATAADDPGGDRP</sequence>
<feature type="transmembrane region" description="Helical" evidence="1">
    <location>
        <begin position="39"/>
        <end position="58"/>
    </location>
</feature>
<comment type="caution">
    <text evidence="2">The sequence shown here is derived from an EMBL/GenBank/DDBJ whole genome shotgun (WGS) entry which is preliminary data.</text>
</comment>
<reference evidence="2 3" key="1">
    <citation type="journal article" date="2019" name="Int. J. Syst. Evol. Microbiol.">
        <title>The Global Catalogue of Microorganisms (GCM) 10K type strain sequencing project: providing services to taxonomists for standard genome sequencing and annotation.</title>
        <authorList>
            <consortium name="The Broad Institute Genomics Platform"/>
            <consortium name="The Broad Institute Genome Sequencing Center for Infectious Disease"/>
            <person name="Wu L."/>
            <person name="Ma J."/>
        </authorList>
    </citation>
    <scope>NUCLEOTIDE SEQUENCE [LARGE SCALE GENOMIC DNA]</scope>
    <source>
        <strain evidence="2 3">JCM 16328</strain>
    </source>
</reference>
<evidence type="ECO:0008006" key="4">
    <source>
        <dbReference type="Google" id="ProtNLM"/>
    </source>
</evidence>
<gene>
    <name evidence="2" type="ORF">GCM10009020_16630</name>
</gene>
<dbReference type="Pfam" id="PF11755">
    <property type="entry name" value="DUF3311"/>
    <property type="match status" value="1"/>
</dbReference>
<evidence type="ECO:0000256" key="1">
    <source>
        <dbReference type="SAM" id="Phobius"/>
    </source>
</evidence>
<keyword evidence="1" id="KW-0472">Membrane</keyword>
<evidence type="ECO:0000313" key="3">
    <source>
        <dbReference type="Proteomes" id="UP001500420"/>
    </source>
</evidence>
<dbReference type="EMBL" id="BAAADV010000003">
    <property type="protein sequence ID" value="GAA0671006.1"/>
    <property type="molecule type" value="Genomic_DNA"/>
</dbReference>
<keyword evidence="1" id="KW-1133">Transmembrane helix</keyword>
<organism evidence="2 3">
    <name type="scientific">Natronoarchaeum mannanilyticum</name>
    <dbReference type="NCBI Taxonomy" id="926360"/>
    <lineage>
        <taxon>Archaea</taxon>
        <taxon>Methanobacteriati</taxon>
        <taxon>Methanobacteriota</taxon>
        <taxon>Stenosarchaea group</taxon>
        <taxon>Halobacteria</taxon>
        <taxon>Halobacteriales</taxon>
        <taxon>Natronoarchaeaceae</taxon>
    </lineage>
</organism>
<dbReference type="RefSeq" id="WP_343773526.1">
    <property type="nucleotide sequence ID" value="NZ_BAAADV010000003.1"/>
</dbReference>
<keyword evidence="3" id="KW-1185">Reference proteome</keyword>
<proteinExistence type="predicted"/>
<name>A0AAV3T992_9EURY</name>
<accession>A0AAV3T992</accession>
<feature type="transmembrane region" description="Helical" evidence="1">
    <location>
        <begin position="7"/>
        <end position="27"/>
    </location>
</feature>
<dbReference type="InterPro" id="IPR021741">
    <property type="entry name" value="DUF3311"/>
</dbReference>
<evidence type="ECO:0000313" key="2">
    <source>
        <dbReference type="EMBL" id="GAA0671006.1"/>
    </source>
</evidence>
<dbReference type="Proteomes" id="UP001500420">
    <property type="component" value="Unassembled WGS sequence"/>
</dbReference>
<keyword evidence="1" id="KW-0812">Transmembrane</keyword>
<protein>
    <recommendedName>
        <fullName evidence="4">DUF3311 domain-containing protein</fullName>
    </recommendedName>
</protein>
<dbReference type="AlphaFoldDB" id="A0AAV3T992"/>